<organism evidence="7 8">
    <name type="scientific">Acetitomaculum ruminis DSM 5522</name>
    <dbReference type="NCBI Taxonomy" id="1120918"/>
    <lineage>
        <taxon>Bacteria</taxon>
        <taxon>Bacillati</taxon>
        <taxon>Bacillota</taxon>
        <taxon>Clostridia</taxon>
        <taxon>Lachnospirales</taxon>
        <taxon>Lachnospiraceae</taxon>
        <taxon>Acetitomaculum</taxon>
    </lineage>
</organism>
<dbReference type="GO" id="GO:0006529">
    <property type="term" value="P:asparagine biosynthetic process"/>
    <property type="evidence" value="ECO:0007669"/>
    <property type="project" value="UniProtKB-KW"/>
</dbReference>
<dbReference type="InterPro" id="IPR051786">
    <property type="entry name" value="ASN_synthetase/amidase"/>
</dbReference>
<evidence type="ECO:0000259" key="6">
    <source>
        <dbReference type="Pfam" id="PF13537"/>
    </source>
</evidence>
<dbReference type="InterPro" id="IPR017932">
    <property type="entry name" value="GATase_2_dom"/>
</dbReference>
<accession>A0A1I0ZDE5</accession>
<evidence type="ECO:0000256" key="4">
    <source>
        <dbReference type="ARBA" id="ARBA00048741"/>
    </source>
</evidence>
<keyword evidence="3" id="KW-0028">Amino-acid biosynthesis</keyword>
<gene>
    <name evidence="7" type="ORF">SAMN05216249_11440</name>
</gene>
<proteinExistence type="predicted"/>
<dbReference type="PANTHER" id="PTHR43284">
    <property type="entry name" value="ASPARAGINE SYNTHETASE (GLUTAMINE-HYDROLYZING)"/>
    <property type="match status" value="1"/>
</dbReference>
<protein>
    <recommendedName>
        <fullName evidence="2">asparagine synthase (glutamine-hydrolyzing)</fullName>
        <ecNumber evidence="2">6.3.5.4</ecNumber>
    </recommendedName>
</protein>
<comment type="pathway">
    <text evidence="1">Amino-acid biosynthesis; L-asparagine biosynthesis; L-asparagine from L-aspartate (L-Gln route): step 1/1.</text>
</comment>
<evidence type="ECO:0000256" key="2">
    <source>
        <dbReference type="ARBA" id="ARBA00012737"/>
    </source>
</evidence>
<name>A0A1I0ZDE5_9FIRM</name>
<dbReference type="Gene3D" id="3.60.20.10">
    <property type="entry name" value="Glutamine Phosphoribosylpyrophosphate, subunit 1, domain 1"/>
    <property type="match status" value="1"/>
</dbReference>
<evidence type="ECO:0000256" key="3">
    <source>
        <dbReference type="ARBA" id="ARBA00022888"/>
    </source>
</evidence>
<dbReference type="Pfam" id="PF13537">
    <property type="entry name" value="GATase_7"/>
    <property type="match status" value="1"/>
</dbReference>
<dbReference type="EC" id="6.3.5.4" evidence="2"/>
<keyword evidence="3" id="KW-0061">Asparagine biosynthesis</keyword>
<evidence type="ECO:0000256" key="1">
    <source>
        <dbReference type="ARBA" id="ARBA00005187"/>
    </source>
</evidence>
<evidence type="ECO:0000313" key="8">
    <source>
        <dbReference type="Proteomes" id="UP000198838"/>
    </source>
</evidence>
<dbReference type="Gene3D" id="3.40.50.620">
    <property type="entry name" value="HUPs"/>
    <property type="match status" value="1"/>
</dbReference>
<dbReference type="RefSeq" id="WP_092873175.1">
    <property type="nucleotide sequence ID" value="NZ_FOJY01000014.1"/>
</dbReference>
<dbReference type="PANTHER" id="PTHR43284:SF1">
    <property type="entry name" value="ASPARAGINE SYNTHETASE"/>
    <property type="match status" value="1"/>
</dbReference>
<dbReference type="Pfam" id="PF00733">
    <property type="entry name" value="Asn_synthase"/>
    <property type="match status" value="1"/>
</dbReference>
<dbReference type="GO" id="GO:0004066">
    <property type="term" value="F:asparagine synthase (glutamine-hydrolyzing) activity"/>
    <property type="evidence" value="ECO:0007669"/>
    <property type="project" value="UniProtKB-EC"/>
</dbReference>
<dbReference type="STRING" id="1120918.SAMN05216249_11440"/>
<dbReference type="SUPFAM" id="SSF56235">
    <property type="entry name" value="N-terminal nucleophile aminohydrolases (Ntn hydrolases)"/>
    <property type="match status" value="1"/>
</dbReference>
<dbReference type="EMBL" id="FOJY01000014">
    <property type="protein sequence ID" value="SFB23136.1"/>
    <property type="molecule type" value="Genomic_DNA"/>
</dbReference>
<dbReference type="InterPro" id="IPR001962">
    <property type="entry name" value="Asn_synthase"/>
</dbReference>
<sequence>MSAIWGIISNNISENNLTLQIDAMSAIYENRCKLDKINHIKENDIAFCCGLQFITKESENETLPYYDKERDIFFTADCLLDNRTELIKKLSIKDTEICDGMIIYKAFLKYGIDCLKYLEGLFSIAIYDNKKKTFYLAADKLSQRSIYYYVNDGNIYFSTLIDPVLQANPNLKINENYLKDFLLAPGMMPNIVAGETPYDNIFQIIASSYIKIENEEVSKVKYFNILDNISISNIRNEKEVAKRFVKVYSDCVKSALRCQKEVAISLSSGLDSSSVAALSSLELSRKNKKLFSFTYVNYEKPPLNRKNYFINDETDLVKKLIELYPNIIPEFVNNEGKNSILEIPEILKIMEIPFKATVNLPNLYEIYKKAYEKNCRIVLTGQFGNSTVSYGDIQNVLYDLYTNKKYIKFLKCLNGYCTNVVPQSRKRALLDTIKHFTNIKRKSTIDIDTNNLTDNPLLAKDIHKNYSIIDRFGDTDFIQKLSGLPEDHISYQSNLTLPASYAYIGSYETKLGLACGIVVRDPTRDIRLQKFCLSLPFHFFAFNGNVRWLIRGAMHDFLPKEYVDVWPRYGLQNADWHIRIIRDWKKIREKYYDLFTNPKMDKYIDQASCNDLLEFLDNVSIKDLYEIDKFSAIDESKLQYLSFVIVLYEFLP</sequence>
<evidence type="ECO:0000259" key="5">
    <source>
        <dbReference type="Pfam" id="PF00733"/>
    </source>
</evidence>
<dbReference type="OrthoDB" id="9763290at2"/>
<evidence type="ECO:0000313" key="7">
    <source>
        <dbReference type="EMBL" id="SFB23136.1"/>
    </source>
</evidence>
<dbReference type="InterPro" id="IPR014729">
    <property type="entry name" value="Rossmann-like_a/b/a_fold"/>
</dbReference>
<dbReference type="InterPro" id="IPR029055">
    <property type="entry name" value="Ntn_hydrolases_N"/>
</dbReference>
<feature type="domain" description="Asparagine synthetase" evidence="5">
    <location>
        <begin position="249"/>
        <end position="576"/>
    </location>
</feature>
<reference evidence="7 8" key="1">
    <citation type="submission" date="2016-10" db="EMBL/GenBank/DDBJ databases">
        <authorList>
            <person name="de Groot N.N."/>
        </authorList>
    </citation>
    <scope>NUCLEOTIDE SEQUENCE [LARGE SCALE GENOMIC DNA]</scope>
    <source>
        <strain evidence="7 8">DSM 5522</strain>
    </source>
</reference>
<dbReference type="AlphaFoldDB" id="A0A1I0ZDE5"/>
<dbReference type="Proteomes" id="UP000198838">
    <property type="component" value="Unassembled WGS sequence"/>
</dbReference>
<dbReference type="SUPFAM" id="SSF52402">
    <property type="entry name" value="Adenine nucleotide alpha hydrolases-like"/>
    <property type="match status" value="1"/>
</dbReference>
<keyword evidence="8" id="KW-1185">Reference proteome</keyword>
<comment type="catalytic activity">
    <reaction evidence="4">
        <text>L-aspartate + L-glutamine + ATP + H2O = L-asparagine + L-glutamate + AMP + diphosphate + H(+)</text>
        <dbReference type="Rhea" id="RHEA:12228"/>
        <dbReference type="ChEBI" id="CHEBI:15377"/>
        <dbReference type="ChEBI" id="CHEBI:15378"/>
        <dbReference type="ChEBI" id="CHEBI:29985"/>
        <dbReference type="ChEBI" id="CHEBI:29991"/>
        <dbReference type="ChEBI" id="CHEBI:30616"/>
        <dbReference type="ChEBI" id="CHEBI:33019"/>
        <dbReference type="ChEBI" id="CHEBI:58048"/>
        <dbReference type="ChEBI" id="CHEBI:58359"/>
        <dbReference type="ChEBI" id="CHEBI:456215"/>
        <dbReference type="EC" id="6.3.5.4"/>
    </reaction>
</comment>
<feature type="domain" description="Glutamine amidotransferase type-2" evidence="6">
    <location>
        <begin position="56"/>
        <end position="163"/>
    </location>
</feature>